<sequence>MSVEYGSMIVRLVDVQLFSPIKWQLSRIHIVLPFHLFNASRISQTQIQRLTIFGVICLVQINEELSTIINDTTGKYSFEVVEV</sequence>
<dbReference type="AlphaFoldDB" id="A0AAD9QGP7"/>
<comment type="caution">
    <text evidence="1">The sequence shown here is derived from an EMBL/GenBank/DDBJ whole genome shotgun (WGS) entry which is preliminary data.</text>
</comment>
<reference evidence="1" key="2">
    <citation type="journal article" date="2023" name="Science">
        <title>Genomic signatures of disease resistance in endangered staghorn corals.</title>
        <authorList>
            <person name="Vollmer S.V."/>
            <person name="Selwyn J.D."/>
            <person name="Despard B.A."/>
            <person name="Roesel C.L."/>
        </authorList>
    </citation>
    <scope>NUCLEOTIDE SEQUENCE</scope>
    <source>
        <strain evidence="1">K2</strain>
    </source>
</reference>
<keyword evidence="2" id="KW-1185">Reference proteome</keyword>
<proteinExistence type="predicted"/>
<dbReference type="Proteomes" id="UP001249851">
    <property type="component" value="Unassembled WGS sequence"/>
</dbReference>
<protein>
    <submittedName>
        <fullName evidence="1">Uncharacterized protein</fullName>
    </submittedName>
</protein>
<gene>
    <name evidence="1" type="ORF">P5673_016074</name>
</gene>
<name>A0AAD9QGP7_ACRCE</name>
<reference evidence="1" key="1">
    <citation type="journal article" date="2023" name="G3 (Bethesda)">
        <title>Whole genome assembly and annotation of the endangered Caribbean coral Acropora cervicornis.</title>
        <authorList>
            <person name="Selwyn J.D."/>
            <person name="Vollmer S.V."/>
        </authorList>
    </citation>
    <scope>NUCLEOTIDE SEQUENCE</scope>
    <source>
        <strain evidence="1">K2</strain>
    </source>
</reference>
<evidence type="ECO:0000313" key="1">
    <source>
        <dbReference type="EMBL" id="KAK2560955.1"/>
    </source>
</evidence>
<accession>A0AAD9QGP7</accession>
<evidence type="ECO:0000313" key="2">
    <source>
        <dbReference type="Proteomes" id="UP001249851"/>
    </source>
</evidence>
<dbReference type="EMBL" id="JARQWQ010000034">
    <property type="protein sequence ID" value="KAK2560955.1"/>
    <property type="molecule type" value="Genomic_DNA"/>
</dbReference>
<organism evidence="1 2">
    <name type="scientific">Acropora cervicornis</name>
    <name type="common">Staghorn coral</name>
    <dbReference type="NCBI Taxonomy" id="6130"/>
    <lineage>
        <taxon>Eukaryota</taxon>
        <taxon>Metazoa</taxon>
        <taxon>Cnidaria</taxon>
        <taxon>Anthozoa</taxon>
        <taxon>Hexacorallia</taxon>
        <taxon>Scleractinia</taxon>
        <taxon>Astrocoeniina</taxon>
        <taxon>Acroporidae</taxon>
        <taxon>Acropora</taxon>
    </lineage>
</organism>